<evidence type="ECO:0000313" key="7">
    <source>
        <dbReference type="Proteomes" id="UP000295277"/>
    </source>
</evidence>
<evidence type="ECO:0000256" key="1">
    <source>
        <dbReference type="ARBA" id="ARBA00022801"/>
    </source>
</evidence>
<name>A0A4R1YYZ6_9RHOB</name>
<sequence>MVRGRIGVALGSGGARGWCHIGVLRGLDALGLSPDVVAGCSMGALVGAAYAAGRLDALEDWTRGMTRSRLVGMLDVSLVSGGLVEGRQIARVLKDLGLPERIEDLDRPFAAIATDMETGREIWLTEGDLGAAVRASAALPGVISPYHHEGRWLLDGGLTNPVPVSAARALGAEIIIAVNPNGKRFGQIWQAAPPEDGPWSAIAEALPEGMRKQLSWLMPDDPGPRPPNYVDVVSTAIDVMTEQIRRSRLAGEPPHVLLSAHLAHVSVLDLHRAPEAIEEGRRLVERHAEQLEDVRRC</sequence>
<protein>
    <submittedName>
        <fullName evidence="6">NTE family protein</fullName>
    </submittedName>
</protein>
<keyword evidence="3 4" id="KW-0443">Lipid metabolism</keyword>
<dbReference type="RefSeq" id="WP_132693690.1">
    <property type="nucleotide sequence ID" value="NZ_SLVM01000004.1"/>
</dbReference>
<evidence type="ECO:0000259" key="5">
    <source>
        <dbReference type="PROSITE" id="PS51635"/>
    </source>
</evidence>
<dbReference type="SUPFAM" id="SSF52151">
    <property type="entry name" value="FabD/lysophospholipase-like"/>
    <property type="match status" value="1"/>
</dbReference>
<dbReference type="Pfam" id="PF01734">
    <property type="entry name" value="Patatin"/>
    <property type="match status" value="1"/>
</dbReference>
<evidence type="ECO:0000313" key="6">
    <source>
        <dbReference type="EMBL" id="TCM86480.1"/>
    </source>
</evidence>
<reference evidence="6 7" key="1">
    <citation type="submission" date="2019-03" db="EMBL/GenBank/DDBJ databases">
        <title>Genomic Encyclopedia of Type Strains, Phase IV (KMG-IV): sequencing the most valuable type-strain genomes for metagenomic binning, comparative biology and taxonomic classification.</title>
        <authorList>
            <person name="Goeker M."/>
        </authorList>
    </citation>
    <scope>NUCLEOTIDE SEQUENCE [LARGE SCALE GENOMIC DNA]</scope>
    <source>
        <strain evidence="6 7">DSM 21153</strain>
    </source>
</reference>
<gene>
    <name evidence="6" type="ORF">EV216_10429</name>
</gene>
<dbReference type="EMBL" id="SLVM01000004">
    <property type="protein sequence ID" value="TCM86480.1"/>
    <property type="molecule type" value="Genomic_DNA"/>
</dbReference>
<dbReference type="PANTHER" id="PTHR14226:SF76">
    <property type="entry name" value="NTE FAMILY PROTEIN RSSA"/>
    <property type="match status" value="1"/>
</dbReference>
<keyword evidence="7" id="KW-1185">Reference proteome</keyword>
<evidence type="ECO:0000256" key="2">
    <source>
        <dbReference type="ARBA" id="ARBA00022963"/>
    </source>
</evidence>
<dbReference type="InterPro" id="IPR050301">
    <property type="entry name" value="NTE"/>
</dbReference>
<dbReference type="GO" id="GO:0016787">
    <property type="term" value="F:hydrolase activity"/>
    <property type="evidence" value="ECO:0007669"/>
    <property type="project" value="UniProtKB-UniRule"/>
</dbReference>
<organism evidence="6 7">
    <name type="scientific">Rhodovulum steppense</name>
    <dbReference type="NCBI Taxonomy" id="540251"/>
    <lineage>
        <taxon>Bacteria</taxon>
        <taxon>Pseudomonadati</taxon>
        <taxon>Pseudomonadota</taxon>
        <taxon>Alphaproteobacteria</taxon>
        <taxon>Rhodobacterales</taxon>
        <taxon>Paracoccaceae</taxon>
        <taxon>Rhodovulum</taxon>
    </lineage>
</organism>
<dbReference type="InterPro" id="IPR016035">
    <property type="entry name" value="Acyl_Trfase/lysoPLipase"/>
</dbReference>
<dbReference type="PANTHER" id="PTHR14226">
    <property type="entry name" value="NEUROPATHY TARGET ESTERASE/SWISS CHEESE D.MELANOGASTER"/>
    <property type="match status" value="1"/>
</dbReference>
<keyword evidence="1 4" id="KW-0378">Hydrolase</keyword>
<dbReference type="Proteomes" id="UP000295277">
    <property type="component" value="Unassembled WGS sequence"/>
</dbReference>
<feature type="active site" description="Proton acceptor" evidence="4">
    <location>
        <position position="155"/>
    </location>
</feature>
<comment type="caution">
    <text evidence="6">The sequence shown here is derived from an EMBL/GenBank/DDBJ whole genome shotgun (WGS) entry which is preliminary data.</text>
</comment>
<feature type="active site" description="Nucleophile" evidence="4">
    <location>
        <position position="41"/>
    </location>
</feature>
<evidence type="ECO:0000256" key="4">
    <source>
        <dbReference type="PROSITE-ProRule" id="PRU01161"/>
    </source>
</evidence>
<proteinExistence type="predicted"/>
<evidence type="ECO:0000256" key="3">
    <source>
        <dbReference type="ARBA" id="ARBA00023098"/>
    </source>
</evidence>
<dbReference type="AlphaFoldDB" id="A0A4R1YYZ6"/>
<dbReference type="GO" id="GO:0016042">
    <property type="term" value="P:lipid catabolic process"/>
    <property type="evidence" value="ECO:0007669"/>
    <property type="project" value="UniProtKB-UniRule"/>
</dbReference>
<feature type="short sequence motif" description="DGA/G" evidence="4">
    <location>
        <begin position="155"/>
        <end position="157"/>
    </location>
</feature>
<dbReference type="Gene3D" id="3.40.1090.10">
    <property type="entry name" value="Cytosolic phospholipase A2 catalytic domain"/>
    <property type="match status" value="2"/>
</dbReference>
<keyword evidence="2 4" id="KW-0442">Lipid degradation</keyword>
<accession>A0A4R1YYZ6</accession>
<dbReference type="InterPro" id="IPR002641">
    <property type="entry name" value="PNPLA_dom"/>
</dbReference>
<feature type="short sequence motif" description="GXSXG" evidence="4">
    <location>
        <begin position="39"/>
        <end position="43"/>
    </location>
</feature>
<feature type="domain" description="PNPLA" evidence="5">
    <location>
        <begin position="8"/>
        <end position="168"/>
    </location>
</feature>
<dbReference type="PROSITE" id="PS51635">
    <property type="entry name" value="PNPLA"/>
    <property type="match status" value="1"/>
</dbReference>
<dbReference type="OrthoDB" id="5290098at2"/>
<comment type="caution">
    <text evidence="4">Lacks conserved residue(s) required for the propagation of feature annotation.</text>
</comment>